<keyword evidence="2" id="KW-1185">Reference proteome</keyword>
<protein>
    <submittedName>
        <fullName evidence="1">Uncharacterized protein</fullName>
    </submittedName>
</protein>
<dbReference type="Proteomes" id="UP001596958">
    <property type="component" value="Unassembled WGS sequence"/>
</dbReference>
<organism evidence="1 2">
    <name type="scientific">Mucilaginibacter calamicampi</name>
    <dbReference type="NCBI Taxonomy" id="1302352"/>
    <lineage>
        <taxon>Bacteria</taxon>
        <taxon>Pseudomonadati</taxon>
        <taxon>Bacteroidota</taxon>
        <taxon>Sphingobacteriia</taxon>
        <taxon>Sphingobacteriales</taxon>
        <taxon>Sphingobacteriaceae</taxon>
        <taxon>Mucilaginibacter</taxon>
    </lineage>
</organism>
<comment type="caution">
    <text evidence="1">The sequence shown here is derived from an EMBL/GenBank/DDBJ whole genome shotgun (WGS) entry which is preliminary data.</text>
</comment>
<name>A0ABW2Z0T5_9SPHI</name>
<proteinExistence type="predicted"/>
<sequence>MADAKQHQITHQQLLTDALDLLGDMQHRMGMFENQDYWKIKLKAEVLNQKATEEDK</sequence>
<evidence type="ECO:0000313" key="2">
    <source>
        <dbReference type="Proteomes" id="UP001596958"/>
    </source>
</evidence>
<accession>A0ABW2Z0T5</accession>
<dbReference type="EMBL" id="JBHTHU010000021">
    <property type="protein sequence ID" value="MFD0751695.1"/>
    <property type="molecule type" value="Genomic_DNA"/>
</dbReference>
<dbReference type="RefSeq" id="WP_377101983.1">
    <property type="nucleotide sequence ID" value="NZ_JBHTHU010000021.1"/>
</dbReference>
<reference evidence="2" key="1">
    <citation type="journal article" date="2019" name="Int. J. Syst. Evol. Microbiol.">
        <title>The Global Catalogue of Microorganisms (GCM) 10K type strain sequencing project: providing services to taxonomists for standard genome sequencing and annotation.</title>
        <authorList>
            <consortium name="The Broad Institute Genomics Platform"/>
            <consortium name="The Broad Institute Genome Sequencing Center for Infectious Disease"/>
            <person name="Wu L."/>
            <person name="Ma J."/>
        </authorList>
    </citation>
    <scope>NUCLEOTIDE SEQUENCE [LARGE SCALE GENOMIC DNA]</scope>
    <source>
        <strain evidence="2">CCUG 63418</strain>
    </source>
</reference>
<evidence type="ECO:0000313" key="1">
    <source>
        <dbReference type="EMBL" id="MFD0751695.1"/>
    </source>
</evidence>
<gene>
    <name evidence="1" type="ORF">ACFQZS_16205</name>
</gene>